<feature type="region of interest" description="Disordered" evidence="1">
    <location>
        <begin position="178"/>
        <end position="226"/>
    </location>
</feature>
<feature type="region of interest" description="Disordered" evidence="1">
    <location>
        <begin position="311"/>
        <end position="378"/>
    </location>
</feature>
<dbReference type="PANTHER" id="PTHR35310:SF1">
    <property type="entry name" value="CELL WALL INTEGRITY_STRESS RESPONSE COMPONENT-LIKE PROTEIN"/>
    <property type="match status" value="1"/>
</dbReference>
<feature type="compositionally biased region" description="Low complexity" evidence="1">
    <location>
        <begin position="502"/>
        <end position="513"/>
    </location>
</feature>
<gene>
    <name evidence="2" type="ORF">CHYS00102_LOCUS18281</name>
</gene>
<protein>
    <submittedName>
        <fullName evidence="2">Uncharacterized protein</fullName>
    </submittedName>
</protein>
<feature type="compositionally biased region" description="Low complexity" evidence="1">
    <location>
        <begin position="525"/>
        <end position="538"/>
    </location>
</feature>
<evidence type="ECO:0000256" key="1">
    <source>
        <dbReference type="SAM" id="MobiDB-lite"/>
    </source>
</evidence>
<feature type="compositionally biased region" description="Polar residues" evidence="1">
    <location>
        <begin position="958"/>
        <end position="968"/>
    </location>
</feature>
<evidence type="ECO:0000313" key="2">
    <source>
        <dbReference type="EMBL" id="CAD8891075.1"/>
    </source>
</evidence>
<reference evidence="2" key="1">
    <citation type="submission" date="2021-01" db="EMBL/GenBank/DDBJ databases">
        <authorList>
            <person name="Corre E."/>
            <person name="Pelletier E."/>
            <person name="Niang G."/>
            <person name="Scheremetjew M."/>
            <person name="Finn R."/>
            <person name="Kale V."/>
            <person name="Holt S."/>
            <person name="Cochrane G."/>
            <person name="Meng A."/>
            <person name="Brown T."/>
            <person name="Cohen L."/>
        </authorList>
    </citation>
    <scope>NUCLEOTIDE SEQUENCE</scope>
    <source>
        <strain evidence="2">308</strain>
    </source>
</reference>
<feature type="compositionally biased region" description="Low complexity" evidence="1">
    <location>
        <begin position="935"/>
        <end position="945"/>
    </location>
</feature>
<feature type="region of interest" description="Disordered" evidence="1">
    <location>
        <begin position="898"/>
        <end position="978"/>
    </location>
</feature>
<feature type="region of interest" description="Disordered" evidence="1">
    <location>
        <begin position="59"/>
        <end position="107"/>
    </location>
</feature>
<name>A0A7S1FVZ7_9STRA</name>
<feature type="compositionally biased region" description="Low complexity" evidence="1">
    <location>
        <begin position="753"/>
        <end position="762"/>
    </location>
</feature>
<feature type="compositionally biased region" description="Low complexity" evidence="1">
    <location>
        <begin position="346"/>
        <end position="357"/>
    </location>
</feature>
<feature type="compositionally biased region" description="Low complexity" evidence="1">
    <location>
        <begin position="192"/>
        <end position="212"/>
    </location>
</feature>
<sequence length="1110" mass="122608">MTLGSCGTWNVDKKDTVKAKLKMAARKNQNINATMNMNNTQQQQQQQYLPEWDYNSYNSNYQMFQPPSHGSHPPPNHGAKLPPGYGPQPPPSHGPHPPPDGSNPYWDHSYYYQPDPYYNVHQHHQPPLLTICHTDRPPSPSLSHAARTAAAAAAAGGISGRRSNNAVHVLGNGPIRVAIGGSPPSHPSCAKSTNNFSSSSSPSNSVPESSSNTHQDNKGGIFRTKSVKTDETATALLSLRTPNSSWDADQNFFSTSNDYNNAGDSSSPQQTYKPNQFRMAGKILEPTVPALSSSHSGDLEGGEKIFKECLSPPQVERSSARSDVGGDSISLFSPGQFLEDPRRTGSPSSSPHPSSYHRSPRSNGTGPPSDVAGFEMSPGSLFRNSPHASFDANTLTPMFSFFNPSFDEDSSVGGESSHNKTFEEGSKLCLSFEHDNARYGEGDSLEKSGQEKQIYHHPAKAPIVMRGGGSLLPRPQKRMEQWQQQDQQKQKQQKQEQEQEKQQQQQEIQQQQQEKQEKRQHQKKQQPLQQPKQQPQQQHTLTILDVRLPESPSKEMAVPPFYKILFWFREALEELEFLLPAVRFALGRSPIKDYTMPCNPVLPPSAYDLSVRALYDSDDSLLSNKSIASNGEDENDDKNKIQKCETKLKMARRRVTSAVCAFGGAGCYSKSLNDPIRVDYAENMHKRYIETDTHLSWEFEEDPPVVCSPQSNNNLNGIIDSSFSFSSLNTPSPQRRGKCKRHQAHVDLSQKDSGSALSAQASGQLGTSPSMFNCGQQSQSPGLYVYGPYGIQPVRSPHQSAHMFPQHSGAGMFCQQMGQPSTTLSSERTDIEGPKMRYRCKLCGQPKYNHNCPYEQAMQRSIGVLARPSINGHSADEPGELASPLRVMNNFIDDCSSNYSPDRASTSSNRQTSTPGSVKRKDLLTSTPAKKKIVTTVTPEANTTTMLPELNHWPAGTAGSSDGANDSNSMEDKASKSLTASPQQKIAECLLGNPSTFPFVTTMNICEEQYRVIHCPNYGKESSGAFSYPVLPIPYTQRKKMSDLLFKMSKHISRLTDECAAMLREARNRDMWDLAVAELLTQVVILSHCKDDDITFDGLGNFLGQYGISC</sequence>
<accession>A0A7S1FVZ7</accession>
<feature type="compositionally biased region" description="Polar residues" evidence="1">
    <location>
        <begin position="898"/>
        <end position="916"/>
    </location>
</feature>
<feature type="region of interest" description="Disordered" evidence="1">
    <location>
        <begin position="729"/>
        <end position="762"/>
    </location>
</feature>
<dbReference type="EMBL" id="HBFR01025473">
    <property type="protein sequence ID" value="CAD8891075.1"/>
    <property type="molecule type" value="Transcribed_RNA"/>
</dbReference>
<proteinExistence type="predicted"/>
<feature type="region of interest" description="Disordered" evidence="1">
    <location>
        <begin position="458"/>
        <end position="538"/>
    </location>
</feature>
<organism evidence="2">
    <name type="scientific">Corethron hystrix</name>
    <dbReference type="NCBI Taxonomy" id="216773"/>
    <lineage>
        <taxon>Eukaryota</taxon>
        <taxon>Sar</taxon>
        <taxon>Stramenopiles</taxon>
        <taxon>Ochrophyta</taxon>
        <taxon>Bacillariophyta</taxon>
        <taxon>Coscinodiscophyceae</taxon>
        <taxon>Corethrophycidae</taxon>
        <taxon>Corethrales</taxon>
        <taxon>Corethraceae</taxon>
        <taxon>Corethron</taxon>
    </lineage>
</organism>
<dbReference type="PANTHER" id="PTHR35310">
    <property type="entry name" value="CELL WALL INTEGRITY/STRESS RESPONSE COMPONENT-LIKE PROTEIN"/>
    <property type="match status" value="1"/>
</dbReference>
<feature type="compositionally biased region" description="Pro residues" evidence="1">
    <location>
        <begin position="84"/>
        <end position="101"/>
    </location>
</feature>
<dbReference type="AlphaFoldDB" id="A0A7S1FVZ7"/>